<evidence type="ECO:0000313" key="1">
    <source>
        <dbReference type="EMBL" id="KAF2019338.1"/>
    </source>
</evidence>
<dbReference type="RefSeq" id="XP_033387677.1">
    <property type="nucleotide sequence ID" value="XM_033520864.1"/>
</dbReference>
<proteinExistence type="predicted"/>
<keyword evidence="2" id="KW-1185">Reference proteome</keyword>
<protein>
    <submittedName>
        <fullName evidence="1">Uncharacterized protein</fullName>
    </submittedName>
</protein>
<accession>A0A6A5Y1I1</accession>
<evidence type="ECO:0000313" key="2">
    <source>
        <dbReference type="Proteomes" id="UP000799778"/>
    </source>
</evidence>
<name>A0A6A5Y1I1_9PLEO</name>
<gene>
    <name evidence="1" type="ORF">BU24DRAFT_117588</name>
</gene>
<dbReference type="GeneID" id="54278261"/>
<sequence>MRLLVGCLSVGDGVSSVQVSSVSVCRWNNERGEPTRKVGRDPPIISFQGVFFLANHGGCSSPRSFTGQLSRTNCKRMTPHVTLPLTPAIHHH</sequence>
<dbReference type="EMBL" id="ML978067">
    <property type="protein sequence ID" value="KAF2019338.1"/>
    <property type="molecule type" value="Genomic_DNA"/>
</dbReference>
<dbReference type="Proteomes" id="UP000799778">
    <property type="component" value="Unassembled WGS sequence"/>
</dbReference>
<reference evidence="1" key="1">
    <citation type="journal article" date="2020" name="Stud. Mycol.">
        <title>101 Dothideomycetes genomes: a test case for predicting lifestyles and emergence of pathogens.</title>
        <authorList>
            <person name="Haridas S."/>
            <person name="Albert R."/>
            <person name="Binder M."/>
            <person name="Bloem J."/>
            <person name="Labutti K."/>
            <person name="Salamov A."/>
            <person name="Andreopoulos B."/>
            <person name="Baker S."/>
            <person name="Barry K."/>
            <person name="Bills G."/>
            <person name="Bluhm B."/>
            <person name="Cannon C."/>
            <person name="Castanera R."/>
            <person name="Culley D."/>
            <person name="Daum C."/>
            <person name="Ezra D."/>
            <person name="Gonzalez J."/>
            <person name="Henrissat B."/>
            <person name="Kuo A."/>
            <person name="Liang C."/>
            <person name="Lipzen A."/>
            <person name="Lutzoni F."/>
            <person name="Magnuson J."/>
            <person name="Mondo S."/>
            <person name="Nolan M."/>
            <person name="Ohm R."/>
            <person name="Pangilinan J."/>
            <person name="Park H.-J."/>
            <person name="Ramirez L."/>
            <person name="Alfaro M."/>
            <person name="Sun H."/>
            <person name="Tritt A."/>
            <person name="Yoshinaga Y."/>
            <person name="Zwiers L.-H."/>
            <person name="Turgeon B."/>
            <person name="Goodwin S."/>
            <person name="Spatafora J."/>
            <person name="Crous P."/>
            <person name="Grigoriev I."/>
        </authorList>
    </citation>
    <scope>NUCLEOTIDE SEQUENCE</scope>
    <source>
        <strain evidence="1">CBS 175.79</strain>
    </source>
</reference>
<dbReference type="AlphaFoldDB" id="A0A6A5Y1I1"/>
<organism evidence="1 2">
    <name type="scientific">Aaosphaeria arxii CBS 175.79</name>
    <dbReference type="NCBI Taxonomy" id="1450172"/>
    <lineage>
        <taxon>Eukaryota</taxon>
        <taxon>Fungi</taxon>
        <taxon>Dikarya</taxon>
        <taxon>Ascomycota</taxon>
        <taxon>Pezizomycotina</taxon>
        <taxon>Dothideomycetes</taxon>
        <taxon>Pleosporomycetidae</taxon>
        <taxon>Pleosporales</taxon>
        <taxon>Pleosporales incertae sedis</taxon>
        <taxon>Aaosphaeria</taxon>
    </lineage>
</organism>